<dbReference type="InterPro" id="IPR004562">
    <property type="entry name" value="LipoylTrfase_LipoateP_Ligase"/>
</dbReference>
<dbReference type="Pfam" id="PF21948">
    <property type="entry name" value="LplA-B_cat"/>
    <property type="match status" value="1"/>
</dbReference>
<dbReference type="InterPro" id="IPR019491">
    <property type="entry name" value="Lipoate_protein_ligase_C"/>
</dbReference>
<keyword evidence="10" id="KW-1185">Reference proteome</keyword>
<name>A0A151B5R7_9CLOT</name>
<evidence type="ECO:0000313" key="10">
    <source>
        <dbReference type="Proteomes" id="UP000075531"/>
    </source>
</evidence>
<evidence type="ECO:0000256" key="2">
    <source>
        <dbReference type="ARBA" id="ARBA00005124"/>
    </source>
</evidence>
<keyword evidence="9" id="KW-0808">Transferase</keyword>
<keyword evidence="4 9" id="KW-0436">Ligase</keyword>
<dbReference type="RefSeq" id="WP_066822601.1">
    <property type="nucleotide sequence ID" value="NZ_LTBA01000004.1"/>
</dbReference>
<evidence type="ECO:0000256" key="6">
    <source>
        <dbReference type="ARBA" id="ARBA00022840"/>
    </source>
</evidence>
<dbReference type="EC" id="6.3.1.20" evidence="3"/>
<proteinExistence type="predicted"/>
<dbReference type="STRING" id="1121338.CLTEP_06780"/>
<dbReference type="GO" id="GO:0009249">
    <property type="term" value="P:protein lipoylation"/>
    <property type="evidence" value="ECO:0007669"/>
    <property type="project" value="InterPro"/>
</dbReference>
<dbReference type="SUPFAM" id="SSF82649">
    <property type="entry name" value="SufE/NifU"/>
    <property type="match status" value="1"/>
</dbReference>
<dbReference type="Pfam" id="PF10437">
    <property type="entry name" value="Lip_prot_lig_C"/>
    <property type="match status" value="1"/>
</dbReference>
<dbReference type="GO" id="GO:0017118">
    <property type="term" value="F:lipoyltransferase activity"/>
    <property type="evidence" value="ECO:0007669"/>
    <property type="project" value="TreeGrafter"/>
</dbReference>
<evidence type="ECO:0000256" key="4">
    <source>
        <dbReference type="ARBA" id="ARBA00022598"/>
    </source>
</evidence>
<protein>
    <recommendedName>
        <fullName evidence="3">lipoate--protein ligase</fullName>
        <ecNumber evidence="3">6.3.1.20</ecNumber>
    </recommendedName>
</protein>
<dbReference type="Proteomes" id="UP000075531">
    <property type="component" value="Unassembled WGS sequence"/>
</dbReference>
<evidence type="ECO:0000256" key="3">
    <source>
        <dbReference type="ARBA" id="ARBA00012367"/>
    </source>
</evidence>
<gene>
    <name evidence="9" type="primary">lplJ</name>
    <name evidence="9" type="ORF">CLTEP_06780</name>
</gene>
<dbReference type="SUPFAM" id="SSF55681">
    <property type="entry name" value="Class II aaRS and biotin synthetases"/>
    <property type="match status" value="1"/>
</dbReference>
<feature type="domain" description="BPL/LPL catalytic" evidence="8">
    <location>
        <begin position="24"/>
        <end position="211"/>
    </location>
</feature>
<comment type="pathway">
    <text evidence="2">Protein modification; protein lipoylation via exogenous pathway; protein N(6)-(lipoyl)lysine from lipoate: step 1/2.</text>
</comment>
<dbReference type="CDD" id="cd16443">
    <property type="entry name" value="LplA"/>
    <property type="match status" value="1"/>
</dbReference>
<organism evidence="9 10">
    <name type="scientific">Clostridium tepidiprofundi DSM 19306</name>
    <dbReference type="NCBI Taxonomy" id="1121338"/>
    <lineage>
        <taxon>Bacteria</taxon>
        <taxon>Bacillati</taxon>
        <taxon>Bacillota</taxon>
        <taxon>Clostridia</taxon>
        <taxon>Eubacteriales</taxon>
        <taxon>Clostridiaceae</taxon>
        <taxon>Clostridium</taxon>
    </lineage>
</organism>
<dbReference type="InterPro" id="IPR004143">
    <property type="entry name" value="BPL_LPL_catalytic"/>
</dbReference>
<dbReference type="GO" id="GO:0005524">
    <property type="term" value="F:ATP binding"/>
    <property type="evidence" value="ECO:0007669"/>
    <property type="project" value="UniProtKB-KW"/>
</dbReference>
<dbReference type="PANTHER" id="PTHR12561">
    <property type="entry name" value="LIPOATE-PROTEIN LIGASE"/>
    <property type="match status" value="1"/>
</dbReference>
<comment type="pathway">
    <text evidence="1">Protein modification; protein lipoylation via exogenous pathway; protein N(6)-(lipoyl)lysine from lipoate: step 2/2.</text>
</comment>
<dbReference type="EMBL" id="LTBA01000004">
    <property type="protein sequence ID" value="KYH35274.1"/>
    <property type="molecule type" value="Genomic_DNA"/>
</dbReference>
<keyword evidence="6" id="KW-0067">ATP-binding</keyword>
<comment type="caution">
    <text evidence="9">The sequence shown here is derived from an EMBL/GenBank/DDBJ whole genome shotgun (WGS) entry which is preliminary data.</text>
</comment>
<keyword evidence="9" id="KW-0548">Nucleotidyltransferase</keyword>
<dbReference type="PROSITE" id="PS51733">
    <property type="entry name" value="BPL_LPL_CATALYTIC"/>
    <property type="match status" value="1"/>
</dbReference>
<accession>A0A151B5R7</accession>
<dbReference type="UniPathway" id="UPA00537">
    <property type="reaction ID" value="UER00594"/>
</dbReference>
<dbReference type="Gene3D" id="3.30.930.10">
    <property type="entry name" value="Bira Bifunctional Protein, Domain 2"/>
    <property type="match status" value="1"/>
</dbReference>
<dbReference type="FunFam" id="3.30.930.10:FF:000072">
    <property type="entry name" value="Lipoate--protein ligase"/>
    <property type="match status" value="1"/>
</dbReference>
<dbReference type="AlphaFoldDB" id="A0A151B5R7"/>
<dbReference type="PANTHER" id="PTHR12561:SF3">
    <property type="entry name" value="LIPOYLTRANSFERASE 1, MITOCHONDRIAL"/>
    <property type="match status" value="1"/>
</dbReference>
<comment type="catalytic activity">
    <reaction evidence="7">
        <text>L-lysyl-[lipoyl-carrier protein] + (R)-lipoate + ATP = N(6)-[(R)-lipoyl]-L-lysyl-[lipoyl-carrier protein] + AMP + diphosphate + H(+)</text>
        <dbReference type="Rhea" id="RHEA:49288"/>
        <dbReference type="Rhea" id="RHEA-COMP:10500"/>
        <dbReference type="Rhea" id="RHEA-COMP:10502"/>
        <dbReference type="ChEBI" id="CHEBI:15378"/>
        <dbReference type="ChEBI" id="CHEBI:29969"/>
        <dbReference type="ChEBI" id="CHEBI:30616"/>
        <dbReference type="ChEBI" id="CHEBI:33019"/>
        <dbReference type="ChEBI" id="CHEBI:83088"/>
        <dbReference type="ChEBI" id="CHEBI:83099"/>
        <dbReference type="ChEBI" id="CHEBI:456215"/>
        <dbReference type="EC" id="6.3.1.20"/>
    </reaction>
</comment>
<evidence type="ECO:0000256" key="1">
    <source>
        <dbReference type="ARBA" id="ARBA00005085"/>
    </source>
</evidence>
<dbReference type="GO" id="GO:0016979">
    <property type="term" value="F:lipoate-protein ligase activity"/>
    <property type="evidence" value="ECO:0007669"/>
    <property type="project" value="UniProtKB-EC"/>
</dbReference>
<evidence type="ECO:0000313" key="9">
    <source>
        <dbReference type="EMBL" id="KYH35274.1"/>
    </source>
</evidence>
<evidence type="ECO:0000259" key="8">
    <source>
        <dbReference type="PROSITE" id="PS51733"/>
    </source>
</evidence>
<dbReference type="OrthoDB" id="9788148at2"/>
<dbReference type="Gene3D" id="3.30.390.50">
    <property type="entry name" value="CO dehydrogenase flavoprotein, C-terminal domain"/>
    <property type="match status" value="1"/>
</dbReference>
<dbReference type="GO" id="GO:0005737">
    <property type="term" value="C:cytoplasm"/>
    <property type="evidence" value="ECO:0007669"/>
    <property type="project" value="TreeGrafter"/>
</dbReference>
<dbReference type="InterPro" id="IPR045864">
    <property type="entry name" value="aa-tRNA-synth_II/BPL/LPL"/>
</dbReference>
<keyword evidence="5" id="KW-0547">Nucleotide-binding</keyword>
<dbReference type="NCBIfam" id="TIGR00545">
    <property type="entry name" value="lipoyltrans"/>
    <property type="match status" value="1"/>
</dbReference>
<dbReference type="PATRIC" id="fig|1121338.3.peg.688"/>
<evidence type="ECO:0000256" key="7">
    <source>
        <dbReference type="ARBA" id="ARBA00048037"/>
    </source>
</evidence>
<reference evidence="9 10" key="1">
    <citation type="submission" date="2016-02" db="EMBL/GenBank/DDBJ databases">
        <title>Genome sequence of Clostridium tepidiprofundi DSM 19306.</title>
        <authorList>
            <person name="Poehlein A."/>
            <person name="Daniel R."/>
        </authorList>
    </citation>
    <scope>NUCLEOTIDE SEQUENCE [LARGE SCALE GENOMIC DNA]</scope>
    <source>
        <strain evidence="9 10">DSM 19306</strain>
    </source>
</reference>
<sequence>MLCLYNDNTNPYFNLALEEYILKEFEDDCFMLWRNSPCIVVGKNQNTLSEINLEYVNKNSIPVVRRLSGGGAVFHDLGNLNFTFIINDNGDSFNNYRKFTEPIIEVLQKLNVNAELSGRNDLVIDGKKFSGNAQVKYKNRILHHGTLLFSANVSDISSALISKPIKFEDKSVKSISSRVTNISEHINKPLDILEFKDLIMNNIMEKHNEFTFYSLSGNDVNKVNRLVYEKYSTWEWNFGESPQYNFRNQMRFSGGLVEVNIIVDKGILKNIKIYGDFFSKCDIADIENALVNVKHNKDDIKKVLSKFNIEDYFSNISLNDLINIFF</sequence>
<evidence type="ECO:0000256" key="5">
    <source>
        <dbReference type="ARBA" id="ARBA00022741"/>
    </source>
</evidence>